<dbReference type="GO" id="GO:0005737">
    <property type="term" value="C:cytoplasm"/>
    <property type="evidence" value="ECO:0007669"/>
    <property type="project" value="TreeGrafter"/>
</dbReference>
<dbReference type="SUPFAM" id="SSF56219">
    <property type="entry name" value="DNase I-like"/>
    <property type="match status" value="1"/>
</dbReference>
<evidence type="ECO:0000259" key="2">
    <source>
        <dbReference type="SMART" id="SM00915"/>
    </source>
</evidence>
<comment type="caution">
    <text evidence="3">The sequence shown here is derived from an EMBL/GenBank/DDBJ whole genome shotgun (WGS) entry which is preliminary data.</text>
</comment>
<protein>
    <submittedName>
        <fullName evidence="3">Putative endonuclease family protein</fullName>
    </submittedName>
</protein>
<organism evidence="3 4">
    <name type="scientific">Coleophoma crateriformis</name>
    <dbReference type="NCBI Taxonomy" id="565419"/>
    <lineage>
        <taxon>Eukaryota</taxon>
        <taxon>Fungi</taxon>
        <taxon>Dikarya</taxon>
        <taxon>Ascomycota</taxon>
        <taxon>Pezizomycotina</taxon>
        <taxon>Leotiomycetes</taxon>
        <taxon>Helotiales</taxon>
        <taxon>Dermateaceae</taxon>
        <taxon>Coleophoma</taxon>
    </lineage>
</organism>
<dbReference type="GO" id="GO:0004519">
    <property type="term" value="F:endonuclease activity"/>
    <property type="evidence" value="ECO:0007669"/>
    <property type="project" value="UniProtKB-KW"/>
</dbReference>
<dbReference type="Gene3D" id="3.60.10.10">
    <property type="entry name" value="Endonuclease/exonuclease/phosphatase"/>
    <property type="match status" value="1"/>
</dbReference>
<dbReference type="GO" id="GO:0004767">
    <property type="term" value="F:sphingomyelin phosphodiesterase activity"/>
    <property type="evidence" value="ECO:0007669"/>
    <property type="project" value="InterPro"/>
</dbReference>
<dbReference type="Proteomes" id="UP000256328">
    <property type="component" value="Unassembled WGS sequence"/>
</dbReference>
<gene>
    <name evidence="3" type="ORF">BP5796_06855</name>
</gene>
<dbReference type="GO" id="GO:0046856">
    <property type="term" value="P:phosphatidylinositol dephosphorylation"/>
    <property type="evidence" value="ECO:0007669"/>
    <property type="project" value="InterPro"/>
</dbReference>
<dbReference type="Pfam" id="PF01419">
    <property type="entry name" value="Jacalin"/>
    <property type="match status" value="1"/>
</dbReference>
<name>A0A3D8RQ76_9HELO</name>
<accession>A0A3D8RQ76</accession>
<keyword evidence="4" id="KW-1185">Reference proteome</keyword>
<keyword evidence="1" id="KW-0732">Signal</keyword>
<dbReference type="EMBL" id="PDLN01000009">
    <property type="protein sequence ID" value="RDW76034.1"/>
    <property type="molecule type" value="Genomic_DNA"/>
</dbReference>
<feature type="signal peptide" evidence="1">
    <location>
        <begin position="1"/>
        <end position="21"/>
    </location>
</feature>
<dbReference type="OrthoDB" id="40902at2759"/>
<dbReference type="SMART" id="SM00915">
    <property type="entry name" value="Jacalin"/>
    <property type="match status" value="1"/>
</dbReference>
<dbReference type="PANTHER" id="PTHR16320:SF1">
    <property type="entry name" value="SPHINGOMYELINASE DDB_G0288017"/>
    <property type="match status" value="1"/>
</dbReference>
<keyword evidence="3" id="KW-0378">Hydrolase</keyword>
<proteinExistence type="predicted"/>
<evidence type="ECO:0000313" key="3">
    <source>
        <dbReference type="EMBL" id="RDW76034.1"/>
    </source>
</evidence>
<feature type="domain" description="Jacalin-type lectin" evidence="2">
    <location>
        <begin position="308"/>
        <end position="436"/>
    </location>
</feature>
<evidence type="ECO:0000313" key="4">
    <source>
        <dbReference type="Proteomes" id="UP000256328"/>
    </source>
</evidence>
<dbReference type="SUPFAM" id="SSF51101">
    <property type="entry name" value="Mannose-binding lectins"/>
    <property type="match status" value="1"/>
</dbReference>
<dbReference type="GO" id="GO:0016791">
    <property type="term" value="F:phosphatase activity"/>
    <property type="evidence" value="ECO:0007669"/>
    <property type="project" value="InterPro"/>
</dbReference>
<feature type="chain" id="PRO_5017693961" evidence="1">
    <location>
        <begin position="22"/>
        <end position="437"/>
    </location>
</feature>
<dbReference type="InterPro" id="IPR001229">
    <property type="entry name" value="Jacalin-like_lectin_dom"/>
</dbReference>
<keyword evidence="3" id="KW-0540">Nuclease</keyword>
<dbReference type="PANTHER" id="PTHR16320">
    <property type="entry name" value="SPHINGOMYELINASE FAMILY MEMBER"/>
    <property type="match status" value="1"/>
</dbReference>
<dbReference type="Gene3D" id="2.100.10.30">
    <property type="entry name" value="Jacalin-like lectin domain"/>
    <property type="match status" value="1"/>
</dbReference>
<dbReference type="InterPro" id="IPR036691">
    <property type="entry name" value="Endo/exonu/phosph_ase_sf"/>
</dbReference>
<evidence type="ECO:0000256" key="1">
    <source>
        <dbReference type="SAM" id="SignalP"/>
    </source>
</evidence>
<dbReference type="AlphaFoldDB" id="A0A3D8RQ76"/>
<sequence length="437" mass="46640">MAVQSLLFSLAAATLASTAAAATSGEFSILAMNVAGLPSILNSNDVPGDKATNAGTIGTYFAEYDYDMIHVQEDFNYHAYLYATDDHPYRTATSGGAAIGSGLNSLSNFDWIDFSRTKWATCSDASGADCLTPKGFTFMRAIVSDGVYIDFYNLHADAGTESGDETARAANLLQVAEYIDTWSIGNAVMVFGDTNSRYTRSLDNITVFEIENGLTDAFVQLEHGGVNPTVEVDCDNPSLVNNCETVDKVFYRGSKALTLDATYFNYESDKFLQANGSVLSDHNPITVNLTWSVGTTLRQSGFWGGPHGTWFNDLDSIPTSPKTSVLSFSGGSRLDAVGLTLTDGTTFSHGGTGGTAVSLTLGSSEYWTAAELCQGKYNSETRNFYILATTSAGNTLSAGTSTSDCSTFTAPTGWQIVGFMGQDGDEMDQLAFIYAPQ</sequence>
<reference evidence="3 4" key="1">
    <citation type="journal article" date="2018" name="IMA Fungus">
        <title>IMA Genome-F 9: Draft genome sequence of Annulohypoxylon stygium, Aspergillus mulundensis, Berkeleyomyces basicola (syn. Thielaviopsis basicola), Ceratocystis smalleyi, two Cercospora beticola strains, Coleophoma cylindrospora, Fusarium fracticaudum, Phialophora cf. hyalina, and Morchella septimelata.</title>
        <authorList>
            <person name="Wingfield B.D."/>
            <person name="Bills G.F."/>
            <person name="Dong Y."/>
            <person name="Huang W."/>
            <person name="Nel W.J."/>
            <person name="Swalarsk-Parry B.S."/>
            <person name="Vaghefi N."/>
            <person name="Wilken P.M."/>
            <person name="An Z."/>
            <person name="de Beer Z.W."/>
            <person name="De Vos L."/>
            <person name="Chen L."/>
            <person name="Duong T.A."/>
            <person name="Gao Y."/>
            <person name="Hammerbacher A."/>
            <person name="Kikkert J.R."/>
            <person name="Li Y."/>
            <person name="Li H."/>
            <person name="Li K."/>
            <person name="Li Q."/>
            <person name="Liu X."/>
            <person name="Ma X."/>
            <person name="Naidoo K."/>
            <person name="Pethybridge S.J."/>
            <person name="Sun J."/>
            <person name="Steenkamp E.T."/>
            <person name="van der Nest M.A."/>
            <person name="van Wyk S."/>
            <person name="Wingfield M.J."/>
            <person name="Xiong C."/>
            <person name="Yue Q."/>
            <person name="Zhang X."/>
        </authorList>
    </citation>
    <scope>NUCLEOTIDE SEQUENCE [LARGE SCALE GENOMIC DNA]</scope>
    <source>
        <strain evidence="3 4">BP5796</strain>
    </source>
</reference>
<dbReference type="CDD" id="cd09615">
    <property type="entry name" value="Jacalin_EEP"/>
    <property type="match status" value="1"/>
</dbReference>
<dbReference type="Pfam" id="PF22669">
    <property type="entry name" value="Exo_endo_phos2"/>
    <property type="match status" value="1"/>
</dbReference>
<dbReference type="InterPro" id="IPR038772">
    <property type="entry name" value="Sph/SMPD2-like"/>
</dbReference>
<dbReference type="InterPro" id="IPR036404">
    <property type="entry name" value="Jacalin-like_lectin_dom_sf"/>
</dbReference>
<keyword evidence="3" id="KW-0255">Endonuclease</keyword>
<dbReference type="InterPro" id="IPR000300">
    <property type="entry name" value="IPPc"/>
</dbReference>